<evidence type="ECO:0000313" key="1">
    <source>
        <dbReference type="EMBL" id="QSX07964.1"/>
    </source>
</evidence>
<evidence type="ECO:0000313" key="2">
    <source>
        <dbReference type="Proteomes" id="UP000663499"/>
    </source>
</evidence>
<sequence>MMEKNFTCVVCPIGCSLHVKEEKDGSIDVTGNRCKRGLDYGINEWTDPRRIVTSTIGVVGGLEPVTSVKTVSPIPKGRIMELMDMLNKVMVEAPCSEGMVVLEGIFGEDNDVVVTRDVVKG</sequence>
<name>A0A974XDR5_9FIRM</name>
<dbReference type="Gene3D" id="3.10.530.10">
    <property type="entry name" value="CPE0013-like"/>
    <property type="match status" value="1"/>
</dbReference>
<dbReference type="SUPFAM" id="SSF160148">
    <property type="entry name" value="CPE0013-like"/>
    <property type="match status" value="1"/>
</dbReference>
<keyword evidence="2" id="KW-1185">Reference proteome</keyword>
<dbReference type="PANTHER" id="PTHR39450:SF1">
    <property type="entry name" value="DUF1667 DOMAIN-CONTAINING PROTEIN"/>
    <property type="match status" value="1"/>
</dbReference>
<dbReference type="InterPro" id="IPR036593">
    <property type="entry name" value="CPE0013-like_sf"/>
</dbReference>
<reference evidence="1" key="1">
    <citation type="submission" date="2021-03" db="EMBL/GenBank/DDBJ databases">
        <title>Alkalibacter marinus sp. nov., isolated from tidal flat sediment.</title>
        <authorList>
            <person name="Namirimu T."/>
            <person name="Yang J.-A."/>
            <person name="Yang S.-H."/>
            <person name="Kim Y.-J."/>
            <person name="Kwon K.K."/>
        </authorList>
    </citation>
    <scope>NUCLEOTIDE SEQUENCE</scope>
    <source>
        <strain evidence="1">ES005</strain>
    </source>
</reference>
<dbReference type="Pfam" id="PF07892">
    <property type="entry name" value="DUF1667"/>
    <property type="match status" value="1"/>
</dbReference>
<dbReference type="KEGG" id="alka:J0B03_09130"/>
<gene>
    <name evidence="1" type="ORF">J0B03_09130</name>
</gene>
<dbReference type="InterPro" id="IPR012460">
    <property type="entry name" value="DUF1667"/>
</dbReference>
<dbReference type="EMBL" id="CP071444">
    <property type="protein sequence ID" value="QSX07964.1"/>
    <property type="molecule type" value="Genomic_DNA"/>
</dbReference>
<dbReference type="PANTHER" id="PTHR39450">
    <property type="entry name" value="MOLYBDOPTERIN OXIDOREDUCTASE, 4FE-4S CLUSTER-BINDING SUBUNIT"/>
    <property type="match status" value="1"/>
</dbReference>
<accession>A0A974XDR5</accession>
<dbReference type="Proteomes" id="UP000663499">
    <property type="component" value="Chromosome"/>
</dbReference>
<protein>
    <submittedName>
        <fullName evidence="1">DUF1667 domain-containing protein</fullName>
    </submittedName>
</protein>
<dbReference type="AlphaFoldDB" id="A0A974XDR5"/>
<organism evidence="1 2">
    <name type="scientific">Alkalibacter rhizosphaerae</name>
    <dbReference type="NCBI Taxonomy" id="2815577"/>
    <lineage>
        <taxon>Bacteria</taxon>
        <taxon>Bacillati</taxon>
        <taxon>Bacillota</taxon>
        <taxon>Clostridia</taxon>
        <taxon>Eubacteriales</taxon>
        <taxon>Eubacteriaceae</taxon>
        <taxon>Alkalibacter</taxon>
    </lineage>
</organism>
<proteinExistence type="predicted"/>